<feature type="binding site" evidence="11 13">
    <location>
        <position position="225"/>
    </location>
    <ligand>
        <name>[2Fe-2S] cluster</name>
        <dbReference type="ChEBI" id="CHEBI:190135"/>
    </ligand>
</feature>
<protein>
    <recommendedName>
        <fullName evidence="11">Dihydroorotate dehydrogenase B (NAD(+)), electron transfer subunit</fullName>
    </recommendedName>
    <alternativeName>
        <fullName evidence="11">Dihydroorotate oxidase B, electron transfer subunit</fullName>
    </alternativeName>
</protein>
<dbReference type="PANTHER" id="PTHR43513">
    <property type="entry name" value="DIHYDROOROTATE DEHYDROGENASE B (NAD(+)), ELECTRON TRANSFER SUBUNIT"/>
    <property type="match status" value="1"/>
</dbReference>
<evidence type="ECO:0000256" key="6">
    <source>
        <dbReference type="ARBA" id="ARBA00022827"/>
    </source>
</evidence>
<comment type="subunit">
    <text evidence="11">Heterotetramer of 2 PyrK and 2 PyrD type B subunits.</text>
</comment>
<evidence type="ECO:0000259" key="14">
    <source>
        <dbReference type="PROSITE" id="PS51384"/>
    </source>
</evidence>
<dbReference type="AlphaFoldDB" id="A0A1I5UIK7"/>
<dbReference type="CDD" id="cd06218">
    <property type="entry name" value="DHOD_e_trans"/>
    <property type="match status" value="1"/>
</dbReference>
<evidence type="ECO:0000256" key="4">
    <source>
        <dbReference type="ARBA" id="ARBA00022714"/>
    </source>
</evidence>
<dbReference type="InterPro" id="IPR017938">
    <property type="entry name" value="Riboflavin_synthase-like_b-brl"/>
</dbReference>
<dbReference type="InterPro" id="IPR039261">
    <property type="entry name" value="FNR_nucleotide-bd"/>
</dbReference>
<evidence type="ECO:0000256" key="10">
    <source>
        <dbReference type="ARBA" id="ARBA00023014"/>
    </source>
</evidence>
<keyword evidence="6 11" id="KW-0274">FAD</keyword>
<feature type="binding site" evidence="11 13">
    <location>
        <position position="233"/>
    </location>
    <ligand>
        <name>[2Fe-2S] cluster</name>
        <dbReference type="ChEBI" id="CHEBI:190135"/>
    </ligand>
</feature>
<dbReference type="InterPro" id="IPR017927">
    <property type="entry name" value="FAD-bd_FR_type"/>
</dbReference>
<dbReference type="GO" id="GO:0050660">
    <property type="term" value="F:flavin adenine dinucleotide binding"/>
    <property type="evidence" value="ECO:0007669"/>
    <property type="project" value="InterPro"/>
</dbReference>
<feature type="binding site" evidence="11 13">
    <location>
        <position position="230"/>
    </location>
    <ligand>
        <name>[2Fe-2S] cluster</name>
        <dbReference type="ChEBI" id="CHEBI:190135"/>
    </ligand>
</feature>
<dbReference type="Gene3D" id="3.40.50.80">
    <property type="entry name" value="Nucleotide-binding domain of ferredoxin-NADP reductase (FNR) module"/>
    <property type="match status" value="1"/>
</dbReference>
<keyword evidence="2 11" id="KW-0813">Transport</keyword>
<evidence type="ECO:0000256" key="5">
    <source>
        <dbReference type="ARBA" id="ARBA00022723"/>
    </source>
</evidence>
<evidence type="ECO:0000313" key="15">
    <source>
        <dbReference type="EMBL" id="SFP95048.1"/>
    </source>
</evidence>
<dbReference type="SUPFAM" id="SSF52343">
    <property type="entry name" value="Ferredoxin reductase-like, C-terminal NADP-linked domain"/>
    <property type="match status" value="1"/>
</dbReference>
<dbReference type="PRINTS" id="PR00409">
    <property type="entry name" value="PHDIOXRDTASE"/>
</dbReference>
<evidence type="ECO:0000256" key="7">
    <source>
        <dbReference type="ARBA" id="ARBA00022975"/>
    </source>
</evidence>
<evidence type="ECO:0000313" key="16">
    <source>
        <dbReference type="Proteomes" id="UP000182624"/>
    </source>
</evidence>
<dbReference type="EMBL" id="FOXO01000013">
    <property type="protein sequence ID" value="SFP95048.1"/>
    <property type="molecule type" value="Genomic_DNA"/>
</dbReference>
<comment type="similarity">
    <text evidence="1 11">Belongs to the PyrK family.</text>
</comment>
<accession>A0A1I5UIK7</accession>
<feature type="binding site" evidence="11 13">
    <location>
        <position position="252"/>
    </location>
    <ligand>
        <name>[2Fe-2S] cluster</name>
        <dbReference type="ChEBI" id="CHEBI:190135"/>
    </ligand>
</feature>
<keyword evidence="3 11" id="KW-0285">Flavoprotein</keyword>
<feature type="domain" description="FAD-binding FR-type" evidence="14">
    <location>
        <begin position="4"/>
        <end position="102"/>
    </location>
</feature>
<dbReference type="HAMAP" id="MF_01211">
    <property type="entry name" value="DHODB_Fe_S_bind"/>
    <property type="match status" value="1"/>
</dbReference>
<dbReference type="GO" id="GO:0009055">
    <property type="term" value="F:electron transfer activity"/>
    <property type="evidence" value="ECO:0007669"/>
    <property type="project" value="UniProtKB-UniRule"/>
</dbReference>
<comment type="pathway">
    <text evidence="11">Pyrimidine metabolism; UMP biosynthesis via de novo pathway; orotate from (S)-dihydroorotate (NAD(+) route): step 1/1.</text>
</comment>
<dbReference type="Gene3D" id="2.10.240.10">
    <property type="entry name" value="Dihydroorotate dehydrogenase, electron transfer subunit"/>
    <property type="match status" value="1"/>
</dbReference>
<dbReference type="InterPro" id="IPR050353">
    <property type="entry name" value="PyrK_electron_transfer"/>
</dbReference>
<dbReference type="Gene3D" id="2.40.30.10">
    <property type="entry name" value="Translation factors"/>
    <property type="match status" value="1"/>
</dbReference>
<reference evidence="16" key="1">
    <citation type="submission" date="2016-10" db="EMBL/GenBank/DDBJ databases">
        <authorList>
            <person name="Varghese N."/>
            <person name="Submissions S."/>
        </authorList>
    </citation>
    <scope>NUCLEOTIDE SEQUENCE [LARGE SCALE GENOMIC DNA]</scope>
    <source>
        <strain evidence="16">P18</strain>
    </source>
</reference>
<keyword evidence="8 11" id="KW-0249">Electron transport</keyword>
<dbReference type="GO" id="GO:0046872">
    <property type="term" value="F:metal ion binding"/>
    <property type="evidence" value="ECO:0007669"/>
    <property type="project" value="UniProtKB-KW"/>
</dbReference>
<name>A0A1I5UIK7_9FIRM</name>
<evidence type="ECO:0000256" key="13">
    <source>
        <dbReference type="PIRSR" id="PIRSR006816-2"/>
    </source>
</evidence>
<dbReference type="GO" id="GO:0051537">
    <property type="term" value="F:2 iron, 2 sulfur cluster binding"/>
    <property type="evidence" value="ECO:0007669"/>
    <property type="project" value="UniProtKB-KW"/>
</dbReference>
<keyword evidence="16" id="KW-1185">Reference proteome</keyword>
<dbReference type="OrthoDB" id="9789468at2"/>
<dbReference type="InterPro" id="IPR019480">
    <property type="entry name" value="Dihydroorotate_DH_Fe-S-bd"/>
</dbReference>
<feature type="binding site" evidence="11 12">
    <location>
        <begin position="70"/>
        <end position="72"/>
    </location>
    <ligand>
        <name>FAD</name>
        <dbReference type="ChEBI" id="CHEBI:57692"/>
    </ligand>
</feature>
<dbReference type="GO" id="GO:0044205">
    <property type="term" value="P:'de novo' UMP biosynthetic process"/>
    <property type="evidence" value="ECO:0007669"/>
    <property type="project" value="UniProtKB-UniRule"/>
</dbReference>
<keyword evidence="9 11" id="KW-0408">Iron</keyword>
<comment type="cofactor">
    <cofactor evidence="11 12">
        <name>FAD</name>
        <dbReference type="ChEBI" id="CHEBI:57692"/>
    </cofactor>
    <text evidence="11 12">Binds 1 FAD per subunit.</text>
</comment>
<dbReference type="PANTHER" id="PTHR43513:SF3">
    <property type="entry name" value="DIHYDROOROTATE DEHYDROGENASE B (NAD(+)), ELECTRON TRANSFER SUBUNIT-RELATED"/>
    <property type="match status" value="1"/>
</dbReference>
<gene>
    <name evidence="11" type="primary">pyrK</name>
    <name evidence="15" type="ORF">SAMN04487928_11311</name>
</gene>
<evidence type="ECO:0000256" key="3">
    <source>
        <dbReference type="ARBA" id="ARBA00022630"/>
    </source>
</evidence>
<sequence>MTKKMKKEAKVLSQKLLADGIFDLWLETEIARDTCPGQFVGVYTVNKAALLPRPISVCEVNKEKTAIRLVYRVVGTGTAEFALYQPGDYMMILGPLGSGFPLEKAEGKKVVLMGGGIGVPPLLETAKRLSEGTDKKALDVITVMGYRNSETFLSEEFEKYSRLYIASDDGSVGTKGNVIDALKEKKIDCDVIFACGPMPMLKGIKAYAQENGIKAYLSLEERMACGVGACLGCICKTKKVDDHSHVKNARICTDGPVFDADDLDM</sequence>
<dbReference type="UniPathway" id="UPA00070">
    <property type="reaction ID" value="UER00945"/>
</dbReference>
<comment type="function">
    <text evidence="11">Responsible for channeling the electrons from the oxidation of dihydroorotate from the FMN redox center in the PyrD type B subunit to the ultimate electron acceptor NAD(+).</text>
</comment>
<evidence type="ECO:0000256" key="11">
    <source>
        <dbReference type="HAMAP-Rule" id="MF_01211"/>
    </source>
</evidence>
<evidence type="ECO:0000256" key="1">
    <source>
        <dbReference type="ARBA" id="ARBA00006422"/>
    </source>
</evidence>
<keyword evidence="10 11" id="KW-0411">Iron-sulfur</keyword>
<dbReference type="Proteomes" id="UP000182624">
    <property type="component" value="Unassembled WGS sequence"/>
</dbReference>
<dbReference type="Pfam" id="PF10418">
    <property type="entry name" value="DHODB_Fe-S_bind"/>
    <property type="match status" value="1"/>
</dbReference>
<comment type="cofactor">
    <cofactor evidence="13">
        <name>[2Fe-2S] cluster</name>
        <dbReference type="ChEBI" id="CHEBI:190135"/>
    </cofactor>
    <text evidence="13">Binds 1 [2Fe-2S] cluster per subunit.</text>
</comment>
<keyword evidence="5 11" id="KW-0479">Metal-binding</keyword>
<dbReference type="InterPro" id="IPR037117">
    <property type="entry name" value="Dihydroorotate_DH_ele_sf"/>
</dbReference>
<evidence type="ECO:0000256" key="9">
    <source>
        <dbReference type="ARBA" id="ARBA00023004"/>
    </source>
</evidence>
<dbReference type="InterPro" id="IPR012165">
    <property type="entry name" value="Cyt_c3_hydrogenase_gsu"/>
</dbReference>
<feature type="binding site" evidence="11 12">
    <location>
        <begin position="53"/>
        <end position="56"/>
    </location>
    <ligand>
        <name>FAD</name>
        <dbReference type="ChEBI" id="CHEBI:57692"/>
    </ligand>
</feature>
<feature type="binding site" evidence="11 12">
    <location>
        <begin position="77"/>
        <end position="78"/>
    </location>
    <ligand>
        <name>FAD</name>
        <dbReference type="ChEBI" id="CHEBI:57692"/>
    </ligand>
</feature>
<keyword evidence="4 11" id="KW-0001">2Fe-2S</keyword>
<evidence type="ECO:0000256" key="8">
    <source>
        <dbReference type="ARBA" id="ARBA00022982"/>
    </source>
</evidence>
<dbReference type="GO" id="GO:0016491">
    <property type="term" value="F:oxidoreductase activity"/>
    <property type="evidence" value="ECO:0007669"/>
    <property type="project" value="InterPro"/>
</dbReference>
<dbReference type="InterPro" id="IPR023455">
    <property type="entry name" value="Dihydroorotate_DHASE_ETsu"/>
</dbReference>
<dbReference type="PROSITE" id="PS51384">
    <property type="entry name" value="FAD_FR"/>
    <property type="match status" value="1"/>
</dbReference>
<comment type="cofactor">
    <cofactor evidence="11">
        <name>[2Fe-2S] cluster</name>
        <dbReference type="ChEBI" id="CHEBI:190135"/>
    </cofactor>
    <text evidence="11">Binds 1 [2Fe-2S] cluster per subunit.</text>
</comment>
<dbReference type="RefSeq" id="WP_074887808.1">
    <property type="nucleotide sequence ID" value="NZ_FOXO01000013.1"/>
</dbReference>
<dbReference type="PIRSF" id="PIRSF006816">
    <property type="entry name" value="Cyc3_hyd_g"/>
    <property type="match status" value="1"/>
</dbReference>
<keyword evidence="7 11" id="KW-0665">Pyrimidine biosynthesis</keyword>
<evidence type="ECO:0000256" key="2">
    <source>
        <dbReference type="ARBA" id="ARBA00022448"/>
    </source>
</evidence>
<dbReference type="SUPFAM" id="SSF63380">
    <property type="entry name" value="Riboflavin synthase domain-like"/>
    <property type="match status" value="1"/>
</dbReference>
<evidence type="ECO:0000256" key="12">
    <source>
        <dbReference type="PIRSR" id="PIRSR006816-1"/>
    </source>
</evidence>
<proteinExistence type="inferred from homology"/>
<organism evidence="15 16">
    <name type="scientific">Butyrivibrio proteoclasticus</name>
    <dbReference type="NCBI Taxonomy" id="43305"/>
    <lineage>
        <taxon>Bacteria</taxon>
        <taxon>Bacillati</taxon>
        <taxon>Bacillota</taxon>
        <taxon>Clostridia</taxon>
        <taxon>Lachnospirales</taxon>
        <taxon>Lachnospiraceae</taxon>
        <taxon>Butyrivibrio</taxon>
    </lineage>
</organism>